<dbReference type="InterPro" id="IPR035906">
    <property type="entry name" value="MetI-like_sf"/>
</dbReference>
<dbReference type="AlphaFoldDB" id="A0A7V9ACU5"/>
<dbReference type="InterPro" id="IPR043429">
    <property type="entry name" value="ArtM/GltK/GlnP/TcyL/YhdX-like"/>
</dbReference>
<evidence type="ECO:0000256" key="3">
    <source>
        <dbReference type="ARBA" id="ARBA00010333"/>
    </source>
</evidence>
<evidence type="ECO:0000256" key="12">
    <source>
        <dbReference type="SAM" id="SignalP"/>
    </source>
</evidence>
<evidence type="ECO:0000256" key="10">
    <source>
        <dbReference type="ARBA" id="ARBA00023136"/>
    </source>
</evidence>
<feature type="signal peptide" evidence="12">
    <location>
        <begin position="1"/>
        <end position="17"/>
    </location>
</feature>
<accession>A0A7V9ACU5</accession>
<evidence type="ECO:0000313" key="15">
    <source>
        <dbReference type="Proteomes" id="UP000542342"/>
    </source>
</evidence>
<keyword evidence="9 11" id="KW-1133">Transmembrane helix</keyword>
<dbReference type="SMART" id="SM00062">
    <property type="entry name" value="PBPb"/>
    <property type="match status" value="1"/>
</dbReference>
<feature type="transmembrane region" description="Helical" evidence="11">
    <location>
        <begin position="468"/>
        <end position="490"/>
    </location>
</feature>
<reference evidence="14 15" key="1">
    <citation type="submission" date="2020-07" db="EMBL/GenBank/DDBJ databases">
        <title>Thermogemmata thermophila gen. nov., sp. nov., a novel moderate thermophilic planctomycete from a Kamchatka hot spring.</title>
        <authorList>
            <person name="Elcheninov A.G."/>
            <person name="Podosokorskaya O.A."/>
            <person name="Kovaleva O.L."/>
            <person name="Novikov A."/>
            <person name="Bonch-Osmolovskaya E.A."/>
            <person name="Toshchakov S.V."/>
            <person name="Kublanov I.V."/>
        </authorList>
    </citation>
    <scope>NUCLEOTIDE SEQUENCE [LARGE SCALE GENOMIC DNA]</scope>
    <source>
        <strain evidence="14 15">2918</strain>
    </source>
</reference>
<dbReference type="InterPro" id="IPR000515">
    <property type="entry name" value="MetI-like"/>
</dbReference>
<evidence type="ECO:0000256" key="9">
    <source>
        <dbReference type="ARBA" id="ARBA00022989"/>
    </source>
</evidence>
<evidence type="ECO:0000256" key="7">
    <source>
        <dbReference type="ARBA" id="ARBA00022729"/>
    </source>
</evidence>
<evidence type="ECO:0000256" key="2">
    <source>
        <dbReference type="ARBA" id="ARBA00010072"/>
    </source>
</evidence>
<evidence type="ECO:0000256" key="8">
    <source>
        <dbReference type="ARBA" id="ARBA00022970"/>
    </source>
</evidence>
<keyword evidence="8" id="KW-0029">Amino-acid transport</keyword>
<dbReference type="InterPro" id="IPR001638">
    <property type="entry name" value="Solute-binding_3/MltF_N"/>
</dbReference>
<dbReference type="PANTHER" id="PTHR30614:SF0">
    <property type="entry name" value="L-CYSTINE TRANSPORT SYSTEM PERMEASE PROTEIN TCYL"/>
    <property type="match status" value="1"/>
</dbReference>
<organism evidence="14 15">
    <name type="scientific">Thermogemmata fonticola</name>
    <dbReference type="NCBI Taxonomy" id="2755323"/>
    <lineage>
        <taxon>Bacteria</taxon>
        <taxon>Pseudomonadati</taxon>
        <taxon>Planctomycetota</taxon>
        <taxon>Planctomycetia</taxon>
        <taxon>Gemmatales</taxon>
        <taxon>Gemmataceae</taxon>
        <taxon>Thermogemmata</taxon>
    </lineage>
</organism>
<dbReference type="CDD" id="cd13530">
    <property type="entry name" value="PBP2_peptides_like"/>
    <property type="match status" value="1"/>
</dbReference>
<name>A0A7V9ACU5_9BACT</name>
<sequence length="505" mass="56838">MLLVLSCTWAWAAVSYAQTPNAERELRFGTDPTGGAPYIFKVDPNGPYIGFEVELAAYMAQKLGRLPVAVEGEWSTLPELLDKPRGGEKGIDIVLNGYELREDLQQQYAATVPYYVYRLALVVHAQDDSIQQWSDLRAGKRIGVLEGSVAFDYCQQRYPGQVLPNKDVAVMFEEVKRRGRVDATVQDNPAAIWFVHFDPTYRGQFKMIEPARQPSYYVIYLRKEDRQLKERLDEAIREGFRDGTFRRIYSKYGLWNADQEWLAKELTGQFPADDDTPVEALGSSSGGSLWPLIPKLLQAAGMTVFLSVASFPLAMILGLLIALGRVYGPHWLAAPLTVYVEVIRGTPLLLQLYFLFFMFPKIHPLFALDPIYTGILGLALNYAAYEAENYRAGLLAIPKGQMEAALALGMTPLTAIRTVVVPQALRLVIPPVTNDFIALFKDTSVCSVILITELTRRYNELYNFNRDLVVELAIVTAGLYLMMSYPLALLARRLEKRWGTAHTTR</sequence>
<dbReference type="InterPro" id="IPR010065">
    <property type="entry name" value="AA_ABC_transptr_permease_3TM"/>
</dbReference>
<dbReference type="CDD" id="cd06261">
    <property type="entry name" value="TM_PBP2"/>
    <property type="match status" value="1"/>
</dbReference>
<protein>
    <submittedName>
        <fullName evidence="14">ABC transporter permease subunit</fullName>
    </submittedName>
</protein>
<keyword evidence="15" id="KW-1185">Reference proteome</keyword>
<keyword evidence="4 11" id="KW-0813">Transport</keyword>
<dbReference type="InterPro" id="IPR018313">
    <property type="entry name" value="SBP_3_CS"/>
</dbReference>
<feature type="domain" description="ABC transmembrane type-1" evidence="13">
    <location>
        <begin position="300"/>
        <end position="491"/>
    </location>
</feature>
<dbReference type="EMBL" id="JACEFB010000010">
    <property type="protein sequence ID" value="MBA2227122.1"/>
    <property type="molecule type" value="Genomic_DNA"/>
</dbReference>
<evidence type="ECO:0000256" key="6">
    <source>
        <dbReference type="ARBA" id="ARBA00022692"/>
    </source>
</evidence>
<evidence type="ECO:0000256" key="5">
    <source>
        <dbReference type="ARBA" id="ARBA00022475"/>
    </source>
</evidence>
<evidence type="ECO:0000259" key="13">
    <source>
        <dbReference type="PROSITE" id="PS50928"/>
    </source>
</evidence>
<dbReference type="Gene3D" id="3.40.190.10">
    <property type="entry name" value="Periplasmic binding protein-like II"/>
    <property type="match status" value="2"/>
</dbReference>
<dbReference type="PROSITE" id="PS50928">
    <property type="entry name" value="ABC_TM1"/>
    <property type="match status" value="1"/>
</dbReference>
<comment type="subcellular location">
    <subcellularLocation>
        <location evidence="1">Cell inner membrane</location>
        <topology evidence="1">Multi-pass membrane protein</topology>
    </subcellularLocation>
    <subcellularLocation>
        <location evidence="11">Cell membrane</location>
        <topology evidence="11">Multi-pass membrane protein</topology>
    </subcellularLocation>
</comment>
<dbReference type="SUPFAM" id="SSF53850">
    <property type="entry name" value="Periplasmic binding protein-like II"/>
    <property type="match status" value="1"/>
</dbReference>
<dbReference type="Proteomes" id="UP000542342">
    <property type="component" value="Unassembled WGS sequence"/>
</dbReference>
<evidence type="ECO:0000256" key="1">
    <source>
        <dbReference type="ARBA" id="ARBA00004429"/>
    </source>
</evidence>
<evidence type="ECO:0000256" key="4">
    <source>
        <dbReference type="ARBA" id="ARBA00022448"/>
    </source>
</evidence>
<dbReference type="PROSITE" id="PS01039">
    <property type="entry name" value="SBP_BACTERIAL_3"/>
    <property type="match status" value="1"/>
</dbReference>
<keyword evidence="5" id="KW-1003">Cell membrane</keyword>
<keyword evidence="10 11" id="KW-0472">Membrane</keyword>
<proteinExistence type="inferred from homology"/>
<dbReference type="GO" id="GO:0006865">
    <property type="term" value="P:amino acid transport"/>
    <property type="evidence" value="ECO:0007669"/>
    <property type="project" value="UniProtKB-KW"/>
</dbReference>
<feature type="transmembrane region" description="Helical" evidence="11">
    <location>
        <begin position="336"/>
        <end position="359"/>
    </location>
</feature>
<dbReference type="GO" id="GO:0022857">
    <property type="term" value="F:transmembrane transporter activity"/>
    <property type="evidence" value="ECO:0007669"/>
    <property type="project" value="InterPro"/>
</dbReference>
<gene>
    <name evidence="14" type="ORF">H0921_13245</name>
</gene>
<feature type="transmembrane region" description="Helical" evidence="11">
    <location>
        <begin position="405"/>
        <end position="425"/>
    </location>
</feature>
<feature type="chain" id="PRO_5030622567" evidence="12">
    <location>
        <begin position="18"/>
        <end position="505"/>
    </location>
</feature>
<dbReference type="Pfam" id="PF00497">
    <property type="entry name" value="SBP_bac_3"/>
    <property type="match status" value="1"/>
</dbReference>
<comment type="caution">
    <text evidence="14">The sequence shown here is derived from an EMBL/GenBank/DDBJ whole genome shotgun (WGS) entry which is preliminary data.</text>
</comment>
<dbReference type="PANTHER" id="PTHR30614">
    <property type="entry name" value="MEMBRANE COMPONENT OF AMINO ACID ABC TRANSPORTER"/>
    <property type="match status" value="1"/>
</dbReference>
<dbReference type="Pfam" id="PF00528">
    <property type="entry name" value="BPD_transp_1"/>
    <property type="match status" value="1"/>
</dbReference>
<feature type="transmembrane region" description="Helical" evidence="11">
    <location>
        <begin position="365"/>
        <end position="384"/>
    </location>
</feature>
<evidence type="ECO:0000313" key="14">
    <source>
        <dbReference type="EMBL" id="MBA2227122.1"/>
    </source>
</evidence>
<dbReference type="GO" id="GO:0043190">
    <property type="term" value="C:ATP-binding cassette (ABC) transporter complex"/>
    <property type="evidence" value="ECO:0007669"/>
    <property type="project" value="InterPro"/>
</dbReference>
<keyword evidence="6 11" id="KW-0812">Transmembrane</keyword>
<dbReference type="NCBIfam" id="TIGR01726">
    <property type="entry name" value="HEQRo_perm_3TM"/>
    <property type="match status" value="1"/>
</dbReference>
<feature type="transmembrane region" description="Helical" evidence="11">
    <location>
        <begin position="304"/>
        <end position="324"/>
    </location>
</feature>
<dbReference type="SUPFAM" id="SSF161098">
    <property type="entry name" value="MetI-like"/>
    <property type="match status" value="1"/>
</dbReference>
<keyword evidence="7 12" id="KW-0732">Signal</keyword>
<comment type="similarity">
    <text evidence="2">Belongs to the binding-protein-dependent transport system permease family. HisMQ subfamily.</text>
</comment>
<evidence type="ECO:0000256" key="11">
    <source>
        <dbReference type="RuleBase" id="RU363032"/>
    </source>
</evidence>
<comment type="similarity">
    <text evidence="3">Belongs to the bacterial solute-binding protein 3 family.</text>
</comment>
<dbReference type="Gene3D" id="1.10.3720.10">
    <property type="entry name" value="MetI-like"/>
    <property type="match status" value="1"/>
</dbReference>